<feature type="transmembrane region" description="Helical" evidence="3">
    <location>
        <begin position="276"/>
        <end position="297"/>
    </location>
</feature>
<dbReference type="GO" id="GO:0005811">
    <property type="term" value="C:lipid droplet"/>
    <property type="evidence" value="ECO:0007669"/>
    <property type="project" value="TreeGrafter"/>
</dbReference>
<dbReference type="PhylomeDB" id="A0A061AJ07"/>
<evidence type="ECO:0000256" key="3">
    <source>
        <dbReference type="SAM" id="Phobius"/>
    </source>
</evidence>
<gene>
    <name evidence="5" type="ORF">CYFA0S_01e12200g</name>
</gene>
<dbReference type="SUPFAM" id="SSF53474">
    <property type="entry name" value="alpha/beta-Hydrolases"/>
    <property type="match status" value="1"/>
</dbReference>
<dbReference type="EMBL" id="LK052886">
    <property type="protein sequence ID" value="CDR37561.1"/>
    <property type="molecule type" value="Genomic_DNA"/>
</dbReference>
<evidence type="ECO:0000256" key="1">
    <source>
        <dbReference type="ARBA" id="ARBA00007920"/>
    </source>
</evidence>
<evidence type="ECO:0000259" key="4">
    <source>
        <dbReference type="Pfam" id="PF05057"/>
    </source>
</evidence>
<keyword evidence="3" id="KW-0472">Membrane</keyword>
<dbReference type="AlphaFoldDB" id="A0A061AJ07"/>
<dbReference type="Pfam" id="PF05057">
    <property type="entry name" value="DUF676"/>
    <property type="match status" value="1"/>
</dbReference>
<dbReference type="PANTHER" id="PTHR12482">
    <property type="entry name" value="LIPASE ROG1-RELATED-RELATED"/>
    <property type="match status" value="1"/>
</dbReference>
<keyword evidence="3" id="KW-0812">Transmembrane</keyword>
<comment type="similarity">
    <text evidence="1">Belongs to the putative lipase ROG1 family.</text>
</comment>
<dbReference type="PANTHER" id="PTHR12482:SF24">
    <property type="entry name" value="LIPID DROPLET PHOSPHOLIPASE 1"/>
    <property type="match status" value="1"/>
</dbReference>
<dbReference type="Gene3D" id="3.40.50.1820">
    <property type="entry name" value="alpha/beta hydrolase"/>
    <property type="match status" value="1"/>
</dbReference>
<evidence type="ECO:0000313" key="5">
    <source>
        <dbReference type="EMBL" id="CDR37561.1"/>
    </source>
</evidence>
<reference evidence="5" key="1">
    <citation type="journal article" date="2014" name="Genome Announc.">
        <title>Genome sequence of the yeast Cyberlindnera fabianii (Hansenula fabianii).</title>
        <authorList>
            <person name="Freel K.C."/>
            <person name="Sarilar V."/>
            <person name="Neuveglise C."/>
            <person name="Devillers H."/>
            <person name="Friedrich A."/>
            <person name="Schacherer J."/>
        </authorList>
    </citation>
    <scope>NUCLEOTIDE SEQUENCE</scope>
    <source>
        <strain evidence="5">YJS4271</strain>
    </source>
</reference>
<dbReference type="VEuPathDB" id="FungiDB:BON22_0307"/>
<dbReference type="InterPro" id="IPR044294">
    <property type="entry name" value="Lipase-like"/>
</dbReference>
<feature type="domain" description="DUF676" evidence="4">
    <location>
        <begin position="29"/>
        <end position="211"/>
    </location>
</feature>
<evidence type="ECO:0000256" key="2">
    <source>
        <dbReference type="ARBA" id="ARBA00022963"/>
    </source>
</evidence>
<dbReference type="GO" id="GO:0016042">
    <property type="term" value="P:lipid catabolic process"/>
    <property type="evidence" value="ECO:0007669"/>
    <property type="project" value="UniProtKB-KW"/>
</dbReference>
<dbReference type="OrthoDB" id="273452at2759"/>
<keyword evidence="3" id="KW-1133">Transmembrane helix</keyword>
<proteinExistence type="inferred from homology"/>
<dbReference type="InterPro" id="IPR029058">
    <property type="entry name" value="AB_hydrolase_fold"/>
</dbReference>
<protein>
    <submittedName>
        <fullName evidence="5">CYFA0S01e12200g1_1</fullName>
    </submittedName>
</protein>
<organism evidence="5">
    <name type="scientific">Cyberlindnera fabianii</name>
    <name type="common">Yeast</name>
    <name type="synonym">Hansenula fabianii</name>
    <dbReference type="NCBI Taxonomy" id="36022"/>
    <lineage>
        <taxon>Eukaryota</taxon>
        <taxon>Fungi</taxon>
        <taxon>Dikarya</taxon>
        <taxon>Ascomycota</taxon>
        <taxon>Saccharomycotina</taxon>
        <taxon>Saccharomycetes</taxon>
        <taxon>Phaffomycetales</taxon>
        <taxon>Phaffomycetaceae</taxon>
        <taxon>Cyberlindnera</taxon>
    </lineage>
</organism>
<sequence>MGKHHHQRSLLSPQMPSLNLILTCRLRSLWGGANHLKAIEDLIKLNVVDSAEVIHTLRPRTSALFKTYDGIEIIGHRMLLEVLEEINRLLEEEDAKVTKISFVGYSLGGLVSRYIIGELEKLQLFDMIEPVYYATFASPHLGVKFYKSHLKPINFLLANVLGRVGSELAIRDNDQMLVKLTEDEYITGLARFKHRFLFANIRHDRTVNFHTSYITDRNPFNDHWDTLDLNFNFTPSIVSTYRIRGMTIAPKLVNFTNSTFQSSQYVKRPVSIYKRLRYAGIVILLACIVPLWIPIVFTASTIGSIVSSFIVKTYKKQTYEELRKLITYDQLPGNAITATESGSSAISKRRDSSGSSIRERLDEATSEAFENVINVTQYDAHTDSAKDHGAGRYTNQFSVVDDCTPNLVDHVHEIFLNPKDDDFEIFQKTERLPLDETRQLVMQRLNALDWKKFAVYVNVLNAHDGIVARKGLKRSTVKGIALIGFWTGMINEYEKREKREALSFTRPGLAVSS</sequence>
<accession>A0A061AJ07</accession>
<keyword evidence="2" id="KW-0443">Lipid metabolism</keyword>
<dbReference type="InterPro" id="IPR007751">
    <property type="entry name" value="DUF676_lipase-like"/>
</dbReference>
<name>A0A061AJ07_CYBFA</name>
<keyword evidence="2" id="KW-0442">Lipid degradation</keyword>
<dbReference type="GO" id="GO:0047372">
    <property type="term" value="F:monoacylglycerol lipase activity"/>
    <property type="evidence" value="ECO:0007669"/>
    <property type="project" value="TreeGrafter"/>
</dbReference>
<dbReference type="GO" id="GO:0004622">
    <property type="term" value="F:phosphatidylcholine lysophospholipase activity"/>
    <property type="evidence" value="ECO:0007669"/>
    <property type="project" value="TreeGrafter"/>
</dbReference>